<reference evidence="4 7" key="2">
    <citation type="journal article" date="2011" name="Nucleic Acids Res.">
        <title>Insights into the evolution of Archaea and eukaryotic protein modifier systems revealed by the genome of a novel archaeal group.</title>
        <authorList>
            <person name="Nunoura T."/>
            <person name="Takaki Y."/>
            <person name="Kakuta J."/>
            <person name="Nishi S."/>
            <person name="Sugahara J."/>
            <person name="Kazama H."/>
            <person name="Chee G."/>
            <person name="Hattori M."/>
            <person name="Kanai A."/>
            <person name="Atomi H."/>
            <person name="Takai K."/>
            <person name="Takami H."/>
        </authorList>
    </citation>
    <scope>NUCLEOTIDE SEQUENCE [LARGE SCALE GENOMIC DNA]</scope>
</reference>
<dbReference type="EMBL" id="AP011876">
    <property type="protein sequence ID" value="BAJ48919.1"/>
    <property type="molecule type" value="Genomic_DNA"/>
</dbReference>
<dbReference type="PANTHER" id="PTHR11941:SF54">
    <property type="entry name" value="ENOYL-COA HYDRATASE, MITOCHONDRIAL"/>
    <property type="match status" value="1"/>
</dbReference>
<evidence type="ECO:0000313" key="6">
    <source>
        <dbReference type="EMBL" id="BAJ51540.1"/>
    </source>
</evidence>
<dbReference type="InterPro" id="IPR001753">
    <property type="entry name" value="Enoyl-CoA_hydra/iso"/>
</dbReference>
<evidence type="ECO:0000313" key="4">
    <source>
        <dbReference type="EMBL" id="BAJ48919.1"/>
    </source>
</evidence>
<dbReference type="STRING" id="311458.CSUB_C1689"/>
<dbReference type="InterPro" id="IPR018376">
    <property type="entry name" value="Enoyl-CoA_hyd/isom_CS"/>
</dbReference>
<dbReference type="FunFam" id="1.10.12.10:FF:000001">
    <property type="entry name" value="Probable enoyl-CoA hydratase, mitochondrial"/>
    <property type="match status" value="1"/>
</dbReference>
<dbReference type="InterPro" id="IPR014748">
    <property type="entry name" value="Enoyl-CoA_hydra_C"/>
</dbReference>
<reference evidence="4 7" key="1">
    <citation type="journal article" date="2005" name="Environ. Microbiol.">
        <title>Genetic and functional properties of uncultivated thermophilic crenarchaeotes from a subsurface gold mine as revealed by analysis of genome fragments.</title>
        <authorList>
            <person name="Nunoura T."/>
            <person name="Hirayama H."/>
            <person name="Takami H."/>
            <person name="Oida H."/>
            <person name="Nishi S."/>
            <person name="Shimamura S."/>
            <person name="Suzuki Y."/>
            <person name="Inagaki F."/>
            <person name="Takai K."/>
            <person name="Nealson K.H."/>
            <person name="Horikoshi K."/>
        </authorList>
    </citation>
    <scope>NUCLEOTIDE SEQUENCE [LARGE SCALE GENOMIC DNA]</scope>
</reference>
<dbReference type="SUPFAM" id="SSF52096">
    <property type="entry name" value="ClpP/crotonase"/>
    <property type="match status" value="1"/>
</dbReference>
<dbReference type="Pfam" id="PF00378">
    <property type="entry name" value="ECH_1"/>
    <property type="match status" value="1"/>
</dbReference>
<sequence>MFTIMSGEFSKVIFSKEGGVASIVLNNPSRYNALELELRRELRRALEEAARDDEARVVLIRGAGGNFSAGADIRAFLEWDPAKCVSIANEVGTSMVLANIIRSMQKPVIAVVEGYCLGGGFELAMSCDMIVAAEDAVFGQPEINLGLIPGGGGTQRLARLVGEKRAKQLVMTGDRISARELEKMGVVNVVVPRDRLEEAVKELVEKLLSKPRMALAAAKEAVNLAMETGLLAGLRAELMLFASLFATEDQKEGARAFLEKRKPVWKGR</sequence>
<proteinExistence type="inferred from homology"/>
<evidence type="ECO:0000256" key="3">
    <source>
        <dbReference type="RuleBase" id="RU003707"/>
    </source>
</evidence>
<dbReference type="EMBL" id="AP011902">
    <property type="protein sequence ID" value="BAJ49772.1"/>
    <property type="molecule type" value="Genomic_DNA"/>
</dbReference>
<dbReference type="GO" id="GO:0006635">
    <property type="term" value="P:fatty acid beta-oxidation"/>
    <property type="evidence" value="ECO:0007669"/>
    <property type="project" value="TreeGrafter"/>
</dbReference>
<dbReference type="EC" id="4.2.1.17" evidence="4"/>
<accession>E6N9F0</accession>
<dbReference type="KEGG" id="csu:CSUB_C1689"/>
<dbReference type="CDD" id="cd06558">
    <property type="entry name" value="crotonase-like"/>
    <property type="match status" value="1"/>
</dbReference>
<dbReference type="EMBL" id="BA000048">
    <property type="protein sequence ID" value="BAJ51540.1"/>
    <property type="molecule type" value="Genomic_DNA"/>
</dbReference>
<dbReference type="PROSITE" id="PS00166">
    <property type="entry name" value="ENOYL_COA_HYDRATASE"/>
    <property type="match status" value="1"/>
</dbReference>
<dbReference type="Gene3D" id="1.10.12.10">
    <property type="entry name" value="Lyase 2-enoyl-coa Hydratase, Chain A, domain 2"/>
    <property type="match status" value="1"/>
</dbReference>
<comment type="similarity">
    <text evidence="1 3">Belongs to the enoyl-CoA hydratase/isomerase family.</text>
</comment>
<dbReference type="PANTHER" id="PTHR11941">
    <property type="entry name" value="ENOYL-COA HYDRATASE-RELATED"/>
    <property type="match status" value="1"/>
</dbReference>
<dbReference type="Proteomes" id="UP000008120">
    <property type="component" value="Chromosome"/>
</dbReference>
<dbReference type="FunFam" id="3.90.226.10:FF:000009">
    <property type="entry name" value="Carnitinyl-CoA dehydratase"/>
    <property type="match status" value="1"/>
</dbReference>
<protein>
    <submittedName>
        <fullName evidence="4">Enoyl-CoA hydratase</fullName>
        <ecNumber evidence="4">4.2.1.17</ecNumber>
    </submittedName>
</protein>
<dbReference type="InterPro" id="IPR029045">
    <property type="entry name" value="ClpP/crotonase-like_dom_sf"/>
</dbReference>
<dbReference type="AlphaFoldDB" id="E6N9F0"/>
<evidence type="ECO:0000313" key="5">
    <source>
        <dbReference type="EMBL" id="BAJ49772.1"/>
    </source>
</evidence>
<dbReference type="BioCyc" id="CCAL311458:G131R-1717-MONOMER"/>
<organism evidence="4 7">
    <name type="scientific">Caldiarchaeum subterraneum</name>
    <dbReference type="NCBI Taxonomy" id="311458"/>
    <lineage>
        <taxon>Archaea</taxon>
        <taxon>Nitrososphaerota</taxon>
        <taxon>Candidatus Caldarchaeales</taxon>
        <taxon>Candidatus Caldarchaeaceae</taxon>
        <taxon>Candidatus Caldarchaeum</taxon>
    </lineage>
</organism>
<gene>
    <name evidence="6" type="ORF">CSUB_C1689</name>
    <name evidence="5" type="ORF">HGMM_F20G01C21</name>
    <name evidence="4" type="ORF">HGMM_F28A10C10</name>
</gene>
<evidence type="ECO:0000256" key="1">
    <source>
        <dbReference type="ARBA" id="ARBA00005254"/>
    </source>
</evidence>
<keyword evidence="2 4" id="KW-0456">Lyase</keyword>
<dbReference type="GO" id="GO:0004300">
    <property type="term" value="F:enoyl-CoA hydratase activity"/>
    <property type="evidence" value="ECO:0007669"/>
    <property type="project" value="UniProtKB-EC"/>
</dbReference>
<evidence type="ECO:0000256" key="2">
    <source>
        <dbReference type="ARBA" id="ARBA00023239"/>
    </source>
</evidence>
<evidence type="ECO:0000313" key="7">
    <source>
        <dbReference type="Proteomes" id="UP000008120"/>
    </source>
</evidence>
<dbReference type="Gene3D" id="3.90.226.10">
    <property type="entry name" value="2-enoyl-CoA Hydratase, Chain A, domain 1"/>
    <property type="match status" value="1"/>
</dbReference>
<name>E6N9F0_CALS0</name>